<feature type="region of interest" description="Disordered" evidence="1">
    <location>
        <begin position="1"/>
        <end position="32"/>
    </location>
</feature>
<feature type="compositionally biased region" description="Basic and acidic residues" evidence="1">
    <location>
        <begin position="277"/>
        <end position="296"/>
    </location>
</feature>
<feature type="compositionally biased region" description="Basic and acidic residues" evidence="1">
    <location>
        <begin position="12"/>
        <end position="25"/>
    </location>
</feature>
<evidence type="ECO:0000313" key="2">
    <source>
        <dbReference type="EMBL" id="EEN47376.1"/>
    </source>
</evidence>
<evidence type="ECO:0000256" key="1">
    <source>
        <dbReference type="SAM" id="MobiDB-lite"/>
    </source>
</evidence>
<organism>
    <name type="scientific">Branchiostoma floridae</name>
    <name type="common">Florida lancelet</name>
    <name type="synonym">Amphioxus</name>
    <dbReference type="NCBI Taxonomy" id="7739"/>
    <lineage>
        <taxon>Eukaryota</taxon>
        <taxon>Metazoa</taxon>
        <taxon>Chordata</taxon>
        <taxon>Cephalochordata</taxon>
        <taxon>Leptocardii</taxon>
        <taxon>Amphioxiformes</taxon>
        <taxon>Branchiostomatidae</taxon>
        <taxon>Branchiostoma</taxon>
    </lineage>
</organism>
<name>C3ZJN4_BRAFL</name>
<dbReference type="EMBL" id="GG666632">
    <property type="protein sequence ID" value="EEN47376.1"/>
    <property type="molecule type" value="Genomic_DNA"/>
</dbReference>
<protein>
    <submittedName>
        <fullName evidence="2">Uncharacterized protein</fullName>
    </submittedName>
</protein>
<feature type="region of interest" description="Disordered" evidence="1">
    <location>
        <begin position="272"/>
        <end position="296"/>
    </location>
</feature>
<sequence length="406" mass="46191">AAKVRQVPPEAQENRECRVSQESKAPKASLATEVKLDSQDHQAHLVHQEWSEETAKRARKAMLDRLDPLAHPADLETKDPLENLEARVAPVVSDHQDPLAIRVNGEPLDLLASKEHRAWLEKQASKEKPEMTVPLEPLVHQDHQDNVALECQDHLDLLEKGSRDVLGRTAPLGFRVPLDEQDLSARQNLGRTVIKDQLDCRADPECREDRDHQVILDSRRKAQKAHLVLLVNPERGKRGTEECRECRGEQVLPDLQDYPVVASRGTKVCRGCPANRDNQDRQDHLESEKKDLQENQERKVNRVLVCPGSQDKEVHLVPQESSDAPVSLDRQDLPVSDSLEMMDRQAHLVHLDLLDSQAHLVREREVHLEDQANLDHLDHQELQVMMAWVPLAHVVLQVSLVFQLQL</sequence>
<feature type="non-terminal residue" evidence="2">
    <location>
        <position position="1"/>
    </location>
</feature>
<accession>C3ZJN4</accession>
<dbReference type="AlphaFoldDB" id="C3ZJN4"/>
<gene>
    <name evidence="2" type="ORF">BRAFLDRAFT_76836</name>
</gene>
<reference evidence="2" key="1">
    <citation type="journal article" date="2008" name="Nature">
        <title>The amphioxus genome and the evolution of the chordate karyotype.</title>
        <authorList>
            <consortium name="US DOE Joint Genome Institute (JGI-PGF)"/>
            <person name="Putnam N.H."/>
            <person name="Butts T."/>
            <person name="Ferrier D.E.K."/>
            <person name="Furlong R.F."/>
            <person name="Hellsten U."/>
            <person name="Kawashima T."/>
            <person name="Robinson-Rechavi M."/>
            <person name="Shoguchi E."/>
            <person name="Terry A."/>
            <person name="Yu J.-K."/>
            <person name="Benito-Gutierrez E.L."/>
            <person name="Dubchak I."/>
            <person name="Garcia-Fernandez J."/>
            <person name="Gibson-Brown J.J."/>
            <person name="Grigoriev I.V."/>
            <person name="Horton A.C."/>
            <person name="de Jong P.J."/>
            <person name="Jurka J."/>
            <person name="Kapitonov V.V."/>
            <person name="Kohara Y."/>
            <person name="Kuroki Y."/>
            <person name="Lindquist E."/>
            <person name="Lucas S."/>
            <person name="Osoegawa K."/>
            <person name="Pennacchio L.A."/>
            <person name="Salamov A.A."/>
            <person name="Satou Y."/>
            <person name="Sauka-Spengler T."/>
            <person name="Schmutz J."/>
            <person name="Shin-I T."/>
            <person name="Toyoda A."/>
            <person name="Bronner-Fraser M."/>
            <person name="Fujiyama A."/>
            <person name="Holland L.Z."/>
            <person name="Holland P.W.H."/>
            <person name="Satoh N."/>
            <person name="Rokhsar D.S."/>
        </authorList>
    </citation>
    <scope>NUCLEOTIDE SEQUENCE [LARGE SCALE GENOMIC DNA]</scope>
    <source>
        <strain evidence="2">S238N-H82</strain>
        <tissue evidence="2">Testes</tissue>
    </source>
</reference>
<dbReference type="InParanoid" id="C3ZJN4"/>
<proteinExistence type="predicted"/>